<dbReference type="PANTHER" id="PTHR45835:SF99">
    <property type="entry name" value="CHROMO DOMAIN-CONTAINING PROTEIN-RELATED"/>
    <property type="match status" value="1"/>
</dbReference>
<comment type="caution">
    <text evidence="2">The sequence shown here is derived from an EMBL/GenBank/DDBJ whole genome shotgun (WGS) entry which is preliminary data.</text>
</comment>
<dbReference type="PROSITE" id="PS50994">
    <property type="entry name" value="INTEGRASE"/>
    <property type="match status" value="1"/>
</dbReference>
<evidence type="ECO:0000313" key="3">
    <source>
        <dbReference type="Proteomes" id="UP000325315"/>
    </source>
</evidence>
<keyword evidence="2" id="KW-0808">Transferase</keyword>
<protein>
    <submittedName>
        <fullName evidence="2">Reverse transcriptase</fullName>
    </submittedName>
</protein>
<dbReference type="InterPro" id="IPR001584">
    <property type="entry name" value="Integrase_cat-core"/>
</dbReference>
<name>A0A5B6UTL0_9ROSI</name>
<dbReference type="PANTHER" id="PTHR45835">
    <property type="entry name" value="YALI0A06105P"/>
    <property type="match status" value="1"/>
</dbReference>
<dbReference type="EMBL" id="SMMG02000009">
    <property type="protein sequence ID" value="KAA3461451.1"/>
    <property type="molecule type" value="Genomic_DNA"/>
</dbReference>
<dbReference type="Proteomes" id="UP000325315">
    <property type="component" value="Unassembled WGS sequence"/>
</dbReference>
<sequence length="259" mass="30402">MLNDDNSILAELKAELAFLQQICKAEKNYPELIAKQERIENASDSNFHLGFDDCLYFQNRICEAHNSSYSIHPGSNKIYGDLKPMYWWLACSNPRMKVGMGYYGLHVRVTIVSREERCHLELSAAEFVRLHRVSLSIIFDRDSLFISRFWSKLHEALGTRLHFITTIHAHVDSQFERVIHVLEDILRCCILELEGSWEKILLLVEFAYNNSYYSSIKMAPYEALYCQKCRTPLYRTELSKKNLFDIDLIWETEEMVKVI</sequence>
<keyword evidence="2" id="KW-0695">RNA-directed DNA polymerase</keyword>
<gene>
    <name evidence="2" type="ORF">EPI10_028021</name>
</gene>
<reference evidence="3" key="1">
    <citation type="journal article" date="2019" name="Plant Biotechnol. J.">
        <title>Genome sequencing of the Australian wild diploid species Gossypium australe highlights disease resistance and delayed gland morphogenesis.</title>
        <authorList>
            <person name="Cai Y."/>
            <person name="Cai X."/>
            <person name="Wang Q."/>
            <person name="Wang P."/>
            <person name="Zhang Y."/>
            <person name="Cai C."/>
            <person name="Xu Y."/>
            <person name="Wang K."/>
            <person name="Zhou Z."/>
            <person name="Wang C."/>
            <person name="Geng S."/>
            <person name="Li B."/>
            <person name="Dong Q."/>
            <person name="Hou Y."/>
            <person name="Wang H."/>
            <person name="Ai P."/>
            <person name="Liu Z."/>
            <person name="Yi F."/>
            <person name="Sun M."/>
            <person name="An G."/>
            <person name="Cheng J."/>
            <person name="Zhang Y."/>
            <person name="Shi Q."/>
            <person name="Xie Y."/>
            <person name="Shi X."/>
            <person name="Chang Y."/>
            <person name="Huang F."/>
            <person name="Chen Y."/>
            <person name="Hong S."/>
            <person name="Mi L."/>
            <person name="Sun Q."/>
            <person name="Zhang L."/>
            <person name="Zhou B."/>
            <person name="Peng R."/>
            <person name="Zhang X."/>
            <person name="Liu F."/>
        </authorList>
    </citation>
    <scope>NUCLEOTIDE SEQUENCE [LARGE SCALE GENOMIC DNA]</scope>
    <source>
        <strain evidence="3">cv. PA1801</strain>
    </source>
</reference>
<feature type="domain" description="Integrase catalytic" evidence="1">
    <location>
        <begin position="69"/>
        <end position="228"/>
    </location>
</feature>
<dbReference type="GO" id="GO:0015074">
    <property type="term" value="P:DNA integration"/>
    <property type="evidence" value="ECO:0007669"/>
    <property type="project" value="InterPro"/>
</dbReference>
<dbReference type="InterPro" id="IPR036397">
    <property type="entry name" value="RNaseH_sf"/>
</dbReference>
<proteinExistence type="predicted"/>
<organism evidence="2 3">
    <name type="scientific">Gossypium australe</name>
    <dbReference type="NCBI Taxonomy" id="47621"/>
    <lineage>
        <taxon>Eukaryota</taxon>
        <taxon>Viridiplantae</taxon>
        <taxon>Streptophyta</taxon>
        <taxon>Embryophyta</taxon>
        <taxon>Tracheophyta</taxon>
        <taxon>Spermatophyta</taxon>
        <taxon>Magnoliopsida</taxon>
        <taxon>eudicotyledons</taxon>
        <taxon>Gunneridae</taxon>
        <taxon>Pentapetalae</taxon>
        <taxon>rosids</taxon>
        <taxon>malvids</taxon>
        <taxon>Malvales</taxon>
        <taxon>Malvaceae</taxon>
        <taxon>Malvoideae</taxon>
        <taxon>Gossypium</taxon>
    </lineage>
</organism>
<dbReference type="AlphaFoldDB" id="A0A5B6UTL0"/>
<evidence type="ECO:0000259" key="1">
    <source>
        <dbReference type="PROSITE" id="PS50994"/>
    </source>
</evidence>
<dbReference type="GO" id="GO:0003964">
    <property type="term" value="F:RNA-directed DNA polymerase activity"/>
    <property type="evidence" value="ECO:0007669"/>
    <property type="project" value="UniProtKB-KW"/>
</dbReference>
<accession>A0A5B6UTL0</accession>
<dbReference type="GO" id="GO:0003676">
    <property type="term" value="F:nucleic acid binding"/>
    <property type="evidence" value="ECO:0007669"/>
    <property type="project" value="InterPro"/>
</dbReference>
<dbReference type="Gene3D" id="3.30.420.10">
    <property type="entry name" value="Ribonuclease H-like superfamily/Ribonuclease H"/>
    <property type="match status" value="1"/>
</dbReference>
<dbReference type="InterPro" id="IPR012337">
    <property type="entry name" value="RNaseH-like_sf"/>
</dbReference>
<dbReference type="OrthoDB" id="1909122at2759"/>
<keyword evidence="3" id="KW-1185">Reference proteome</keyword>
<keyword evidence="2" id="KW-0548">Nucleotidyltransferase</keyword>
<evidence type="ECO:0000313" key="2">
    <source>
        <dbReference type="EMBL" id="KAA3461451.1"/>
    </source>
</evidence>
<dbReference type="SUPFAM" id="SSF53098">
    <property type="entry name" value="Ribonuclease H-like"/>
    <property type="match status" value="1"/>
</dbReference>